<keyword evidence="4" id="KW-0804">Transcription</keyword>
<dbReference type="InterPro" id="IPR005119">
    <property type="entry name" value="LysR_subst-bd"/>
</dbReference>
<dbReference type="AlphaFoldDB" id="A0AAJ2BHG0"/>
<keyword evidence="2" id="KW-0805">Transcription regulation</keyword>
<dbReference type="GO" id="GO:0003700">
    <property type="term" value="F:DNA-binding transcription factor activity"/>
    <property type="evidence" value="ECO:0007669"/>
    <property type="project" value="InterPro"/>
</dbReference>
<dbReference type="InterPro" id="IPR036388">
    <property type="entry name" value="WH-like_DNA-bd_sf"/>
</dbReference>
<evidence type="ECO:0000313" key="7">
    <source>
        <dbReference type="Proteomes" id="UP001268036"/>
    </source>
</evidence>
<evidence type="ECO:0000313" key="6">
    <source>
        <dbReference type="EMBL" id="MDR6234334.1"/>
    </source>
</evidence>
<evidence type="ECO:0000259" key="5">
    <source>
        <dbReference type="PROSITE" id="PS50931"/>
    </source>
</evidence>
<dbReference type="SUPFAM" id="SSF53850">
    <property type="entry name" value="Periplasmic binding protein-like II"/>
    <property type="match status" value="1"/>
</dbReference>
<dbReference type="Gene3D" id="1.10.10.10">
    <property type="entry name" value="Winged helix-like DNA-binding domain superfamily/Winged helix DNA-binding domain"/>
    <property type="match status" value="1"/>
</dbReference>
<dbReference type="InterPro" id="IPR000847">
    <property type="entry name" value="LysR_HTH_N"/>
</dbReference>
<comment type="similarity">
    <text evidence="1">Belongs to the LysR transcriptional regulatory family.</text>
</comment>
<gene>
    <name evidence="6" type="ORF">QE440_002075</name>
</gene>
<evidence type="ECO:0000256" key="1">
    <source>
        <dbReference type="ARBA" id="ARBA00009437"/>
    </source>
</evidence>
<dbReference type="CDD" id="cd08422">
    <property type="entry name" value="PBP2_CrgA_like"/>
    <property type="match status" value="1"/>
</dbReference>
<feature type="domain" description="HTH lysR-type" evidence="5">
    <location>
        <begin position="1"/>
        <end position="59"/>
    </location>
</feature>
<name>A0AAJ2BHG0_9PSED</name>
<dbReference type="InterPro" id="IPR036390">
    <property type="entry name" value="WH_DNA-bd_sf"/>
</dbReference>
<keyword evidence="3 6" id="KW-0238">DNA-binding</keyword>
<dbReference type="Gene3D" id="3.40.190.290">
    <property type="match status" value="1"/>
</dbReference>
<organism evidence="6 7">
    <name type="scientific">Pseudomonas oryzihabitans</name>
    <dbReference type="NCBI Taxonomy" id="47885"/>
    <lineage>
        <taxon>Bacteria</taxon>
        <taxon>Pseudomonadati</taxon>
        <taxon>Pseudomonadota</taxon>
        <taxon>Gammaproteobacteria</taxon>
        <taxon>Pseudomonadales</taxon>
        <taxon>Pseudomonadaceae</taxon>
        <taxon>Pseudomonas</taxon>
    </lineage>
</organism>
<evidence type="ECO:0000256" key="4">
    <source>
        <dbReference type="ARBA" id="ARBA00023163"/>
    </source>
</evidence>
<evidence type="ECO:0000256" key="2">
    <source>
        <dbReference type="ARBA" id="ARBA00023015"/>
    </source>
</evidence>
<dbReference type="RefSeq" id="WP_309758000.1">
    <property type="nucleotide sequence ID" value="NZ_JAVJAF010000001.1"/>
</dbReference>
<proteinExistence type="inferred from homology"/>
<evidence type="ECO:0000256" key="3">
    <source>
        <dbReference type="ARBA" id="ARBA00023125"/>
    </source>
</evidence>
<dbReference type="InterPro" id="IPR058163">
    <property type="entry name" value="LysR-type_TF_proteobact-type"/>
</dbReference>
<dbReference type="PROSITE" id="PS50931">
    <property type="entry name" value="HTH_LYSR"/>
    <property type="match status" value="1"/>
</dbReference>
<dbReference type="Pfam" id="PF03466">
    <property type="entry name" value="LysR_substrate"/>
    <property type="match status" value="1"/>
</dbReference>
<dbReference type="Pfam" id="PF00126">
    <property type="entry name" value="HTH_1"/>
    <property type="match status" value="1"/>
</dbReference>
<dbReference type="PANTHER" id="PTHR30537:SF5">
    <property type="entry name" value="HTH-TYPE TRANSCRIPTIONAL ACTIVATOR TTDR-RELATED"/>
    <property type="match status" value="1"/>
</dbReference>
<dbReference type="FunFam" id="1.10.10.10:FF:000001">
    <property type="entry name" value="LysR family transcriptional regulator"/>
    <property type="match status" value="1"/>
</dbReference>
<dbReference type="EMBL" id="JAVJAF010000001">
    <property type="protein sequence ID" value="MDR6234334.1"/>
    <property type="molecule type" value="Genomic_DNA"/>
</dbReference>
<protein>
    <submittedName>
        <fullName evidence="6">DNA-binding transcriptional LysR family regulator</fullName>
    </submittedName>
</protein>
<reference evidence="6" key="1">
    <citation type="submission" date="2023-08" db="EMBL/GenBank/DDBJ databases">
        <title>Functional and genomic diversity of the sorghum phyllosphere microbiome.</title>
        <authorList>
            <person name="Shade A."/>
        </authorList>
    </citation>
    <scope>NUCLEOTIDE SEQUENCE</scope>
    <source>
        <strain evidence="6">SORGH_AS_0201</strain>
    </source>
</reference>
<dbReference type="Proteomes" id="UP001268036">
    <property type="component" value="Unassembled WGS sequence"/>
</dbReference>
<comment type="caution">
    <text evidence="6">The sequence shown here is derived from an EMBL/GenBank/DDBJ whole genome shotgun (WGS) entry which is preliminary data.</text>
</comment>
<dbReference type="GO" id="GO:0003677">
    <property type="term" value="F:DNA binding"/>
    <property type="evidence" value="ECO:0007669"/>
    <property type="project" value="UniProtKB-KW"/>
</dbReference>
<dbReference type="PANTHER" id="PTHR30537">
    <property type="entry name" value="HTH-TYPE TRANSCRIPTIONAL REGULATOR"/>
    <property type="match status" value="1"/>
</dbReference>
<sequence>MDTLHNMRVFVAVVESGSFTSAAQMLQTTTAHVSRAVAHLETHLRTRLLHRTTRRIALTEAGQRYLARCEQILAYVEEAEAEAGHAQARPEGRLRVHSMTGIGQHYVIRAIAGYRTLHPEVRFDLTMANRIPDLLEEGFDLAIVVAAELPDSGFVSQQIGQTYSILCASPAYLREHGQPQTPADLADHACLRFISPVVPFDRWQFEGPNGAETFRIGETPFQVNVGDAMTEALRQGLGIGVLPLYSAVDGLRDGSLVRVLPAYRLQRLNAYALYASRQYLDAKIKTWVAYLREQIPGALEADEAVVRAASELAGQSH</sequence>
<dbReference type="SUPFAM" id="SSF46785">
    <property type="entry name" value="Winged helix' DNA-binding domain"/>
    <property type="match status" value="1"/>
</dbReference>
<accession>A0AAJ2BHG0</accession>